<name>A0ABU6HP06_9RHOB</name>
<evidence type="ECO:0000313" key="2">
    <source>
        <dbReference type="Proteomes" id="UP001348149"/>
    </source>
</evidence>
<protein>
    <recommendedName>
        <fullName evidence="3">Lipocalin-like domain-containing protein</fullName>
    </recommendedName>
</protein>
<keyword evidence="2" id="KW-1185">Reference proteome</keyword>
<evidence type="ECO:0008006" key="3">
    <source>
        <dbReference type="Google" id="ProtNLM"/>
    </source>
</evidence>
<gene>
    <name evidence="1" type="ORF">VK792_16800</name>
</gene>
<dbReference type="EMBL" id="JAYLLH010000032">
    <property type="protein sequence ID" value="MEC3862955.1"/>
    <property type="molecule type" value="Genomic_DNA"/>
</dbReference>
<dbReference type="Proteomes" id="UP001348149">
    <property type="component" value="Unassembled WGS sequence"/>
</dbReference>
<evidence type="ECO:0000313" key="1">
    <source>
        <dbReference type="EMBL" id="MEC3862955.1"/>
    </source>
</evidence>
<accession>A0ABU6HP06</accession>
<comment type="caution">
    <text evidence="1">The sequence shown here is derived from an EMBL/GenBank/DDBJ whole genome shotgun (WGS) entry which is preliminary data.</text>
</comment>
<sequence>MLPKRIETLKTSLLAIGILAGCTAELFHTPSELRGVWELDDHGRILVISERSLSVYTDTGGSCMFDYNDDFAGPRVAEWEAVLSADRKTLQFREHGSDILISASRLAEVPDRCVIR</sequence>
<proteinExistence type="predicted"/>
<organism evidence="1 2">
    <name type="scientific">Mesobacterium hydrothermale</name>
    <dbReference type="NCBI Taxonomy" id="3111907"/>
    <lineage>
        <taxon>Bacteria</taxon>
        <taxon>Pseudomonadati</taxon>
        <taxon>Pseudomonadota</taxon>
        <taxon>Alphaproteobacteria</taxon>
        <taxon>Rhodobacterales</taxon>
        <taxon>Roseobacteraceae</taxon>
        <taxon>Mesobacterium</taxon>
    </lineage>
</organism>
<reference evidence="1 2" key="1">
    <citation type="submission" date="2024-01" db="EMBL/GenBank/DDBJ databases">
        <title>Mesobacterium rodlantinim sp. nov., isolated from shallow sea hydrothermal systems off Kueishantao Island.</title>
        <authorList>
            <person name="Su Z."/>
            <person name="Tang K."/>
        </authorList>
    </citation>
    <scope>NUCLEOTIDE SEQUENCE [LARGE SCALE GENOMIC DNA]</scope>
    <source>
        <strain evidence="1 2">TK19101</strain>
    </source>
</reference>
<dbReference type="RefSeq" id="WP_326299027.1">
    <property type="nucleotide sequence ID" value="NZ_JAYLLH010000032.1"/>
</dbReference>
<dbReference type="PROSITE" id="PS51257">
    <property type="entry name" value="PROKAR_LIPOPROTEIN"/>
    <property type="match status" value="1"/>
</dbReference>